<evidence type="ECO:0000313" key="2">
    <source>
        <dbReference type="EMBL" id="MAG21773.1"/>
    </source>
</evidence>
<comment type="caution">
    <text evidence="2">The sequence shown here is derived from an EMBL/GenBank/DDBJ whole genome shotgun (WGS) entry which is preliminary data.</text>
</comment>
<organism evidence="2 3">
    <name type="scientific">Candidatus Iainarchaeum sp</name>
    <dbReference type="NCBI Taxonomy" id="3101447"/>
    <lineage>
        <taxon>Archaea</taxon>
        <taxon>Candidatus Iainarchaeota</taxon>
        <taxon>Candidatus Iainarchaeia</taxon>
        <taxon>Candidatus Iainarchaeales</taxon>
        <taxon>Candidatus Iainarchaeaceae</taxon>
        <taxon>Candidatus Iainarchaeum</taxon>
    </lineage>
</organism>
<reference evidence="3" key="1">
    <citation type="submission" date="2017-09" db="EMBL/GenBank/DDBJ databases">
        <title>The Reconstruction of 2,631 Draft Metagenome-Assembled Genomes from the Global Oceans.</title>
        <authorList>
            <person name="Tully B.J."/>
            <person name="Graham E.D."/>
            <person name="Heidelberg J.F."/>
        </authorList>
    </citation>
    <scope>NUCLEOTIDE SEQUENCE [LARGE SCALE GENOMIC DNA]</scope>
</reference>
<dbReference type="InterPro" id="IPR002509">
    <property type="entry name" value="NODB_dom"/>
</dbReference>
<dbReference type="Gene3D" id="3.20.20.370">
    <property type="entry name" value="Glycoside hydrolase/deacetylase"/>
    <property type="match status" value="1"/>
</dbReference>
<evidence type="ECO:0000313" key="3">
    <source>
        <dbReference type="Proteomes" id="UP000226592"/>
    </source>
</evidence>
<sequence>MQSLAIGLVEQSPGWEQLLSQEGLYWKKCDLSKPVSVKQFAVIVVNRKLSEKEQDNLDVFGSTGGEVLHSVETEKKIVSEKIGRKGFRAAGKCLPEQVSKVDKGTVRKEVAKELRRLLAKRRLPYVQKWFFPKKNVLSFHLDVDNDDVDAVQRVLESTKEARLKPTWFVNGKACKEKPVIVSLLEHHNQIIGSHGWEHSVHKLTAQNSASIRKSIDFLKKNGVKSVKGYSSPDGHWNTGLEKAMESNKIDYAVCFAKSFLDLPFEINKTMILGSYPICVGIMKTRDFSERKMKQFFKEAIDNCLDAEIPCLLYGHPSKRMERYPKIINFIADYGRKKGLDIVSLEEYTAWWRKRSGKNFQAFVDKGNLVVKTGNNDSDFKLRVVSDGKQRLMPLKSARVRLKGSSWKKFSEKKTKFTCKGFTRPGVRHIGKRLAGRILGK</sequence>
<dbReference type="Proteomes" id="UP000226592">
    <property type="component" value="Unassembled WGS sequence"/>
</dbReference>
<accession>A0A2D6M033</accession>
<dbReference type="SUPFAM" id="SSF88713">
    <property type="entry name" value="Glycoside hydrolase/deacetylase"/>
    <property type="match status" value="1"/>
</dbReference>
<dbReference type="AlphaFoldDB" id="A0A2D6M033"/>
<dbReference type="InterPro" id="IPR011330">
    <property type="entry name" value="Glyco_hydro/deAcase_b/a-brl"/>
</dbReference>
<evidence type="ECO:0000259" key="1">
    <source>
        <dbReference type="Pfam" id="PF01522"/>
    </source>
</evidence>
<protein>
    <recommendedName>
        <fullName evidence="1">NodB homology domain-containing protein</fullName>
    </recommendedName>
</protein>
<dbReference type="GO" id="GO:0016810">
    <property type="term" value="F:hydrolase activity, acting on carbon-nitrogen (but not peptide) bonds"/>
    <property type="evidence" value="ECO:0007669"/>
    <property type="project" value="InterPro"/>
</dbReference>
<feature type="domain" description="NodB homology" evidence="1">
    <location>
        <begin position="142"/>
        <end position="251"/>
    </location>
</feature>
<dbReference type="EMBL" id="NZBU01000002">
    <property type="protein sequence ID" value="MAG21773.1"/>
    <property type="molecule type" value="Genomic_DNA"/>
</dbReference>
<proteinExistence type="predicted"/>
<name>A0A2D6M033_9ARCH</name>
<dbReference type="GO" id="GO:0005975">
    <property type="term" value="P:carbohydrate metabolic process"/>
    <property type="evidence" value="ECO:0007669"/>
    <property type="project" value="InterPro"/>
</dbReference>
<gene>
    <name evidence="2" type="ORF">CL943_00510</name>
</gene>
<dbReference type="Pfam" id="PF01522">
    <property type="entry name" value="Polysacc_deac_1"/>
    <property type="match status" value="1"/>
</dbReference>